<feature type="transmembrane region" description="Helical" evidence="5">
    <location>
        <begin position="206"/>
        <end position="226"/>
    </location>
</feature>
<dbReference type="CDD" id="cd17380">
    <property type="entry name" value="MFS_SLC17A9_like"/>
    <property type="match status" value="1"/>
</dbReference>
<dbReference type="InterPro" id="IPR044777">
    <property type="entry name" value="SLC17A9-like"/>
</dbReference>
<dbReference type="InterPro" id="IPR050382">
    <property type="entry name" value="MFS_Na/Anion_cotransporter"/>
</dbReference>
<feature type="transmembrane region" description="Helical" evidence="5">
    <location>
        <begin position="12"/>
        <end position="30"/>
    </location>
</feature>
<feature type="domain" description="Major facilitator superfamily (MFS) profile" evidence="6">
    <location>
        <begin position="1"/>
        <end position="394"/>
    </location>
</feature>
<dbReference type="FunFam" id="1.20.1250.20:FF:000423">
    <property type="entry name" value="Putative inorganic phosphate cotransporter-like Protein"/>
    <property type="match status" value="1"/>
</dbReference>
<dbReference type="GO" id="GO:0015291">
    <property type="term" value="F:secondary active transmembrane transporter activity"/>
    <property type="evidence" value="ECO:0007669"/>
    <property type="project" value="UniProtKB-ARBA"/>
</dbReference>
<sequence>MRHEFGWSSTTVGVIQSAFFWGYLLTQLPGGYLADRYGGRNVLAFGVVSWSLMTFVTPLAASFSLPVLLAARALLGVGEGVAMPAMNNLISRWIPNRERSRALSLIYSGMYMGSVIGLSLCPRLMRSFGWQSVFYVFGALGFVWYVLWERFTSGSSPKESKTIDPEEREYLRRELGRRRSRESGTRTTPASQDVPWRLLLSHSATWAIMISHFCCTWGYFLLLAWLPTYFNQALGFDLNASAILSILPWLTMFVGANLSGWIADHLISTGKFTTTTVRKMMQTIGFLGPASFLALVSSTQNPANAVLYMAMALGLASFSQSGVYSNHGDIGPKYAGSLLGLSNTLATVPGIIGVALTGWILDVTGGTWSIVFYTAIFFYLLGTVVYNVFGTGERVFQ</sequence>
<reference evidence="7 8" key="1">
    <citation type="journal article" date="2020" name="J. Phycol.">
        <title>Comparative genome analysis reveals Cyanidiococcus gen. nov., a new extremophilic red algal genus sister to Cyanidioschyzon (Cyanidioschyzonaceae, Rhodophyta).</title>
        <authorList>
            <person name="Liu S.-L."/>
            <person name="Chiang Y.-R."/>
            <person name="Yoon H.S."/>
            <person name="Fu H.-Y."/>
        </authorList>
    </citation>
    <scope>NUCLEOTIDE SEQUENCE [LARGE SCALE GENOMIC DNA]</scope>
    <source>
        <strain evidence="7 8">THAL066</strain>
    </source>
</reference>
<dbReference type="InterPro" id="IPR036259">
    <property type="entry name" value="MFS_trans_sf"/>
</dbReference>
<evidence type="ECO:0000259" key="6">
    <source>
        <dbReference type="PROSITE" id="PS50850"/>
    </source>
</evidence>
<accession>A0A7J7IPW2</accession>
<dbReference type="Pfam" id="PF07690">
    <property type="entry name" value="MFS_1"/>
    <property type="match status" value="1"/>
</dbReference>
<dbReference type="OrthoDB" id="2250022at2759"/>
<feature type="transmembrane region" description="Helical" evidence="5">
    <location>
        <begin position="338"/>
        <end position="361"/>
    </location>
</feature>
<evidence type="ECO:0000256" key="3">
    <source>
        <dbReference type="ARBA" id="ARBA00022989"/>
    </source>
</evidence>
<dbReference type="PANTHER" id="PTHR11662:SF399">
    <property type="entry name" value="FI19708P1-RELATED"/>
    <property type="match status" value="1"/>
</dbReference>
<dbReference type="Proteomes" id="UP000530660">
    <property type="component" value="Unassembled WGS sequence"/>
</dbReference>
<dbReference type="InterPro" id="IPR011701">
    <property type="entry name" value="MFS"/>
</dbReference>
<feature type="transmembrane region" description="Helical" evidence="5">
    <location>
        <begin position="132"/>
        <end position="148"/>
    </location>
</feature>
<feature type="transmembrane region" description="Helical" evidence="5">
    <location>
        <begin position="102"/>
        <end position="120"/>
    </location>
</feature>
<proteinExistence type="predicted"/>
<gene>
    <name evidence="7" type="ORF">F1559_005056</name>
</gene>
<evidence type="ECO:0000313" key="8">
    <source>
        <dbReference type="Proteomes" id="UP000530660"/>
    </source>
</evidence>
<feature type="transmembrane region" description="Helical" evidence="5">
    <location>
        <begin position="42"/>
        <end position="63"/>
    </location>
</feature>
<feature type="transmembrane region" description="Helical" evidence="5">
    <location>
        <begin position="367"/>
        <end position="389"/>
    </location>
</feature>
<dbReference type="AlphaFoldDB" id="A0A7J7IPW2"/>
<keyword evidence="2 5" id="KW-0812">Transmembrane</keyword>
<feature type="transmembrane region" description="Helical" evidence="5">
    <location>
        <begin position="280"/>
        <end position="299"/>
    </location>
</feature>
<dbReference type="PANTHER" id="PTHR11662">
    <property type="entry name" value="SOLUTE CARRIER FAMILY 17"/>
    <property type="match status" value="1"/>
</dbReference>
<dbReference type="GO" id="GO:0016020">
    <property type="term" value="C:membrane"/>
    <property type="evidence" value="ECO:0007669"/>
    <property type="project" value="UniProtKB-SubCell"/>
</dbReference>
<dbReference type="InterPro" id="IPR020846">
    <property type="entry name" value="MFS_dom"/>
</dbReference>
<feature type="transmembrane region" description="Helical" evidence="5">
    <location>
        <begin position="69"/>
        <end position="90"/>
    </location>
</feature>
<evidence type="ECO:0000313" key="7">
    <source>
        <dbReference type="EMBL" id="KAF6005068.1"/>
    </source>
</evidence>
<evidence type="ECO:0000256" key="2">
    <source>
        <dbReference type="ARBA" id="ARBA00022692"/>
    </source>
</evidence>
<evidence type="ECO:0000256" key="1">
    <source>
        <dbReference type="ARBA" id="ARBA00004141"/>
    </source>
</evidence>
<name>A0A7J7IPW2_9RHOD</name>
<dbReference type="EMBL" id="VWRR01000002">
    <property type="protein sequence ID" value="KAF6005068.1"/>
    <property type="molecule type" value="Genomic_DNA"/>
</dbReference>
<protein>
    <recommendedName>
        <fullName evidence="6">Major facilitator superfamily (MFS) profile domain-containing protein</fullName>
    </recommendedName>
</protein>
<feature type="transmembrane region" description="Helical" evidence="5">
    <location>
        <begin position="305"/>
        <end position="326"/>
    </location>
</feature>
<comment type="subcellular location">
    <subcellularLocation>
        <location evidence="1">Membrane</location>
        <topology evidence="1">Multi-pass membrane protein</topology>
    </subcellularLocation>
</comment>
<keyword evidence="4 5" id="KW-0472">Membrane</keyword>
<organism evidence="7 8">
    <name type="scientific">Cyanidiococcus yangmingshanensis</name>
    <dbReference type="NCBI Taxonomy" id="2690220"/>
    <lineage>
        <taxon>Eukaryota</taxon>
        <taxon>Rhodophyta</taxon>
        <taxon>Bangiophyceae</taxon>
        <taxon>Cyanidiales</taxon>
        <taxon>Cyanidiaceae</taxon>
        <taxon>Cyanidiococcus</taxon>
    </lineage>
</organism>
<keyword evidence="8" id="KW-1185">Reference proteome</keyword>
<evidence type="ECO:0000256" key="5">
    <source>
        <dbReference type="SAM" id="Phobius"/>
    </source>
</evidence>
<dbReference type="SUPFAM" id="SSF103473">
    <property type="entry name" value="MFS general substrate transporter"/>
    <property type="match status" value="1"/>
</dbReference>
<evidence type="ECO:0000256" key="4">
    <source>
        <dbReference type="ARBA" id="ARBA00023136"/>
    </source>
</evidence>
<dbReference type="PROSITE" id="PS50850">
    <property type="entry name" value="MFS"/>
    <property type="match status" value="1"/>
</dbReference>
<comment type="caution">
    <text evidence="7">The sequence shown here is derived from an EMBL/GenBank/DDBJ whole genome shotgun (WGS) entry which is preliminary data.</text>
</comment>
<feature type="transmembrane region" description="Helical" evidence="5">
    <location>
        <begin position="238"/>
        <end position="259"/>
    </location>
</feature>
<keyword evidence="3 5" id="KW-1133">Transmembrane helix</keyword>
<dbReference type="Gene3D" id="1.20.1250.20">
    <property type="entry name" value="MFS general substrate transporter like domains"/>
    <property type="match status" value="2"/>
</dbReference>
<dbReference type="FunFam" id="1.20.1250.20:FF:000058">
    <property type="entry name" value="ascorbate transporter, chloroplastic isoform X1"/>
    <property type="match status" value="1"/>
</dbReference>